<reference evidence="1 2" key="1">
    <citation type="submission" date="2019-10" db="EMBL/GenBank/DDBJ databases">
        <title>Draft genome sequence of Marinobacter hydrocarbonoclasticus NCT7M from the microbiome of the marine copepod.</title>
        <authorList>
            <person name="Nuttall R."/>
            <person name="Sharma G."/>
            <person name="Moisander P."/>
        </authorList>
    </citation>
    <scope>NUCLEOTIDE SEQUENCE [LARGE SCALE GENOMIC DNA]</scope>
    <source>
        <strain evidence="1 2">NCT7M</strain>
    </source>
</reference>
<dbReference type="Proteomes" id="UP000469950">
    <property type="component" value="Unassembled WGS sequence"/>
</dbReference>
<protein>
    <submittedName>
        <fullName evidence="1">Uncharacterized protein</fullName>
    </submittedName>
</protein>
<proteinExistence type="predicted"/>
<organism evidence="1 2">
    <name type="scientific">Marinobacter nauticus</name>
    <name type="common">Marinobacter hydrocarbonoclasticus</name>
    <name type="synonym">Marinobacter aquaeolei</name>
    <dbReference type="NCBI Taxonomy" id="2743"/>
    <lineage>
        <taxon>Bacteria</taxon>
        <taxon>Pseudomonadati</taxon>
        <taxon>Pseudomonadota</taxon>
        <taxon>Gammaproteobacteria</taxon>
        <taxon>Pseudomonadales</taxon>
        <taxon>Marinobacteraceae</taxon>
        <taxon>Marinobacter</taxon>
    </lineage>
</organism>
<evidence type="ECO:0000313" key="2">
    <source>
        <dbReference type="Proteomes" id="UP000469950"/>
    </source>
</evidence>
<gene>
    <name evidence="1" type="ORF">F6453_3388</name>
</gene>
<name>A0A833N9C9_MARNT</name>
<sequence length="39" mass="4487">MLRATLPSILTIPADQSKARKGIHFHCRKVRNVMPNVRM</sequence>
<dbReference type="EMBL" id="WBMP01000019">
    <property type="protein sequence ID" value="KAE8544265.1"/>
    <property type="molecule type" value="Genomic_DNA"/>
</dbReference>
<evidence type="ECO:0000313" key="1">
    <source>
        <dbReference type="EMBL" id="KAE8544265.1"/>
    </source>
</evidence>
<accession>A0A833N9C9</accession>
<dbReference type="AlphaFoldDB" id="A0A833N9C9"/>
<comment type="caution">
    <text evidence="1">The sequence shown here is derived from an EMBL/GenBank/DDBJ whole genome shotgun (WGS) entry which is preliminary data.</text>
</comment>